<evidence type="ECO:0000256" key="3">
    <source>
        <dbReference type="ARBA" id="ARBA00022833"/>
    </source>
</evidence>
<dbReference type="AlphaFoldDB" id="A0A061AHY5"/>
<dbReference type="EMBL" id="MPUK01000001">
    <property type="protein sequence ID" value="ONH69499.1"/>
    <property type="molecule type" value="Genomic_DNA"/>
</dbReference>
<evidence type="ECO:0000313" key="7">
    <source>
        <dbReference type="EMBL" id="ONH69499.1"/>
    </source>
</evidence>
<dbReference type="SUPFAM" id="SSF118310">
    <property type="entry name" value="AN1-like Zinc finger"/>
    <property type="match status" value="1"/>
</dbReference>
<reference evidence="7" key="3">
    <citation type="submission" date="2017-01" db="EMBL/GenBank/DDBJ databases">
        <authorList>
            <person name="Mah S.A."/>
            <person name="Swanson W.J."/>
            <person name="Moy G.W."/>
            <person name="Vacquier V.D."/>
        </authorList>
    </citation>
    <scope>NUCLEOTIDE SEQUENCE [LARGE SCALE GENOMIC DNA]</scope>
    <source>
        <strain evidence="7">65</strain>
    </source>
</reference>
<dbReference type="Pfam" id="PF01428">
    <property type="entry name" value="zf-AN1"/>
    <property type="match status" value="1"/>
</dbReference>
<feature type="region of interest" description="Disordered" evidence="4">
    <location>
        <begin position="1"/>
        <end position="24"/>
    </location>
</feature>
<evidence type="ECO:0000256" key="1">
    <source>
        <dbReference type="ARBA" id="ARBA00022723"/>
    </source>
</evidence>
<feature type="domain" description="AN1-type" evidence="5">
    <location>
        <begin position="31"/>
        <end position="70"/>
    </location>
</feature>
<dbReference type="InterPro" id="IPR000058">
    <property type="entry name" value="Znf_AN1"/>
</dbReference>
<protein>
    <submittedName>
        <fullName evidence="7">AN1-type zinc finger protein TMC1</fullName>
    </submittedName>
    <submittedName>
        <fullName evidence="6">CYFA0S01e08086g1_1</fullName>
    </submittedName>
</protein>
<dbReference type="Gene3D" id="4.10.1110.10">
    <property type="entry name" value="AN1-like Zinc finger"/>
    <property type="match status" value="1"/>
</dbReference>
<evidence type="ECO:0000313" key="8">
    <source>
        <dbReference type="Proteomes" id="UP000189513"/>
    </source>
</evidence>
<evidence type="ECO:0000259" key="5">
    <source>
        <dbReference type="SMART" id="SM00154"/>
    </source>
</evidence>
<gene>
    <name evidence="7" type="ORF">BON22_0480</name>
    <name evidence="6" type="ORF">CYFA0S_01e08086g</name>
</gene>
<dbReference type="VEuPathDB" id="FungiDB:BON22_0480"/>
<keyword evidence="8" id="KW-1185">Reference proteome</keyword>
<evidence type="ECO:0000313" key="6">
    <source>
        <dbReference type="EMBL" id="CDR37173.1"/>
    </source>
</evidence>
<dbReference type="Proteomes" id="UP000189513">
    <property type="component" value="Unassembled WGS sequence"/>
</dbReference>
<proteinExistence type="predicted"/>
<name>A0A061AHY5_CYBFA</name>
<reference evidence="6" key="1">
    <citation type="journal article" date="2014" name="Genome Announc.">
        <title>Genome sequence of the yeast Cyberlindnera fabianii (Hansenula fabianii).</title>
        <authorList>
            <person name="Freel K.C."/>
            <person name="Sarilar V."/>
            <person name="Neuveglise C."/>
            <person name="Devillers H."/>
            <person name="Friedrich A."/>
            <person name="Schacherer J."/>
        </authorList>
    </citation>
    <scope>NUCLEOTIDE SEQUENCE</scope>
    <source>
        <strain evidence="6">YJS4271</strain>
    </source>
</reference>
<dbReference type="InterPro" id="IPR035896">
    <property type="entry name" value="AN1-like_Znf"/>
</dbReference>
<accession>A0A061AHY5</accession>
<keyword evidence="2" id="KW-0863">Zinc-finger</keyword>
<dbReference type="GO" id="GO:0008270">
    <property type="term" value="F:zinc ion binding"/>
    <property type="evidence" value="ECO:0007669"/>
    <property type="project" value="UniProtKB-KW"/>
</dbReference>
<evidence type="ECO:0000256" key="2">
    <source>
        <dbReference type="ARBA" id="ARBA00022771"/>
    </source>
</evidence>
<keyword evidence="1" id="KW-0479">Metal-binding</keyword>
<reference evidence="8" key="2">
    <citation type="journal article" date="2017" name="Genome Announc.">
        <title>Genome sequences of Cyberlindnera fabianii 65, Pichia kudriavzevii 129, and Saccharomyces cerevisiae 131 isolated from fermented masau fruits in Zimbabwe.</title>
        <authorList>
            <person name="van Rijswijck I.M.H."/>
            <person name="Derks M.F.L."/>
            <person name="Abee T."/>
            <person name="de Ridder D."/>
            <person name="Smid E.J."/>
        </authorList>
    </citation>
    <scope>NUCLEOTIDE SEQUENCE [LARGE SCALE GENOMIC DNA]</scope>
    <source>
        <strain evidence="8">65</strain>
    </source>
</reference>
<organism evidence="6">
    <name type="scientific">Cyberlindnera fabianii</name>
    <name type="common">Yeast</name>
    <name type="synonym">Hansenula fabianii</name>
    <dbReference type="NCBI Taxonomy" id="36022"/>
    <lineage>
        <taxon>Eukaryota</taxon>
        <taxon>Fungi</taxon>
        <taxon>Dikarya</taxon>
        <taxon>Ascomycota</taxon>
        <taxon>Saccharomycotina</taxon>
        <taxon>Saccharomycetes</taxon>
        <taxon>Phaffomycetales</taxon>
        <taxon>Phaffomycetaceae</taxon>
        <taxon>Cyberlindnera</taxon>
    </lineage>
</organism>
<sequence>MSAETTPAIDVPPAQEAPLQKKKTKKSKKLCHHKNCTSQHSIIGDCSFCQGKFCTRHRLLEAHDCAHYRDVQKDYHERNARQLEAQQTVVSKV</sequence>
<keyword evidence="3" id="KW-0862">Zinc</keyword>
<evidence type="ECO:0000256" key="4">
    <source>
        <dbReference type="SAM" id="MobiDB-lite"/>
    </source>
</evidence>
<dbReference type="EMBL" id="LK052886">
    <property type="protein sequence ID" value="CDR37173.1"/>
    <property type="molecule type" value="Genomic_DNA"/>
</dbReference>
<dbReference type="SMART" id="SM00154">
    <property type="entry name" value="ZnF_AN1"/>
    <property type="match status" value="1"/>
</dbReference>
<dbReference type="OrthoDB" id="428577at2759"/>